<reference evidence="1 2" key="1">
    <citation type="submission" date="2019-10" db="EMBL/GenBank/DDBJ databases">
        <title>Bifidobacterium from non-human primates.</title>
        <authorList>
            <person name="Modesto M."/>
        </authorList>
    </citation>
    <scope>NUCLEOTIDE SEQUENCE [LARGE SCALE GENOMIC DNA]</scope>
    <source>
        <strain evidence="1 2">TREC</strain>
    </source>
</reference>
<dbReference type="AlphaFoldDB" id="A0A7K3TI48"/>
<name>A0A7K3TI48_9BIFI</name>
<dbReference type="PANTHER" id="PTHR10091">
    <property type="entry name" value="ALDOSE-1-EPIMERASE"/>
    <property type="match status" value="1"/>
</dbReference>
<dbReference type="GO" id="GO:0030246">
    <property type="term" value="F:carbohydrate binding"/>
    <property type="evidence" value="ECO:0007669"/>
    <property type="project" value="InterPro"/>
</dbReference>
<sequence>MTTQRAARYGKQFTITHGDYSAVICELGATFRKVQYQGKDIVVPFDENMQQSNTCQGFVLVPYPNRIKGGEYDFEGAHYELPIDEHARNTALHGFGYRYYWTLEELTESSVTLSWRVPNINSYPFDLTVTVTYTLTDAGLEIRVNAANNGDVDAPWGFGIHPYIANGGHAYGAAVTADNDRCRLHLKARTHLTVDENLVPTGEEPATGVYDLTDNPLLKGRNFDDGWTDVEREADGSAVATFTRIDGMKVAVTGDETINGWQIFTADVMPDDQHPAGVAIEPMTCNANAFNTGKHLIVIKPGESASTAVRIGVVD</sequence>
<dbReference type="GO" id="GO:0004034">
    <property type="term" value="F:aldose 1-epimerase activity"/>
    <property type="evidence" value="ECO:0007669"/>
    <property type="project" value="TreeGrafter"/>
</dbReference>
<dbReference type="EMBL" id="WHZY01000010">
    <property type="protein sequence ID" value="NEG78778.1"/>
    <property type="molecule type" value="Genomic_DNA"/>
</dbReference>
<dbReference type="OrthoDB" id="4739604at2"/>
<proteinExistence type="predicted"/>
<dbReference type="SUPFAM" id="SSF74650">
    <property type="entry name" value="Galactose mutarotase-like"/>
    <property type="match status" value="1"/>
</dbReference>
<dbReference type="Proteomes" id="UP000469763">
    <property type="component" value="Unassembled WGS sequence"/>
</dbReference>
<keyword evidence="2" id="KW-1185">Reference proteome</keyword>
<comment type="caution">
    <text evidence="1">The sequence shown here is derived from an EMBL/GenBank/DDBJ whole genome shotgun (WGS) entry which is preliminary data.</text>
</comment>
<dbReference type="GO" id="GO:0006006">
    <property type="term" value="P:glucose metabolic process"/>
    <property type="evidence" value="ECO:0007669"/>
    <property type="project" value="TreeGrafter"/>
</dbReference>
<evidence type="ECO:0000313" key="1">
    <source>
        <dbReference type="EMBL" id="NEG78778.1"/>
    </source>
</evidence>
<dbReference type="CDD" id="cd09022">
    <property type="entry name" value="Aldose_epim_Ec_YihR"/>
    <property type="match status" value="1"/>
</dbReference>
<dbReference type="InterPro" id="IPR008183">
    <property type="entry name" value="Aldose_1/G6P_1-epimerase"/>
</dbReference>
<evidence type="ECO:0000313" key="2">
    <source>
        <dbReference type="Proteomes" id="UP000469763"/>
    </source>
</evidence>
<dbReference type="InterPro" id="IPR011013">
    <property type="entry name" value="Gal_mutarotase_sf_dom"/>
</dbReference>
<dbReference type="Gene3D" id="2.70.98.10">
    <property type="match status" value="1"/>
</dbReference>
<dbReference type="InterPro" id="IPR037480">
    <property type="entry name" value="YihR-like"/>
</dbReference>
<dbReference type="PANTHER" id="PTHR10091:SF0">
    <property type="entry name" value="GALACTOSE MUTAROTASE"/>
    <property type="match status" value="1"/>
</dbReference>
<dbReference type="Pfam" id="PF01263">
    <property type="entry name" value="Aldose_epim"/>
    <property type="match status" value="1"/>
</dbReference>
<protein>
    <submittedName>
        <fullName evidence="1">Aldose epimerase</fullName>
    </submittedName>
</protein>
<dbReference type="GO" id="GO:0033499">
    <property type="term" value="P:galactose catabolic process via UDP-galactose, Leloir pathway"/>
    <property type="evidence" value="ECO:0007669"/>
    <property type="project" value="TreeGrafter"/>
</dbReference>
<dbReference type="RefSeq" id="WP_152350555.1">
    <property type="nucleotide sequence ID" value="NZ_WBSN01000010.1"/>
</dbReference>
<accession>A0A7K3TI48</accession>
<organism evidence="1 2">
    <name type="scientific">Bifidobacterium avesanii</name>
    <dbReference type="NCBI Taxonomy" id="1798157"/>
    <lineage>
        <taxon>Bacteria</taxon>
        <taxon>Bacillati</taxon>
        <taxon>Actinomycetota</taxon>
        <taxon>Actinomycetes</taxon>
        <taxon>Bifidobacteriales</taxon>
        <taxon>Bifidobacteriaceae</taxon>
        <taxon>Bifidobacterium</taxon>
    </lineage>
</organism>
<dbReference type="InterPro" id="IPR014718">
    <property type="entry name" value="GH-type_carb-bd"/>
</dbReference>
<gene>
    <name evidence="1" type="ORF">GFD22_07315</name>
</gene>